<dbReference type="AlphaFoldDB" id="A0A2W5VS74"/>
<comment type="caution">
    <text evidence="1">The sequence shown here is derived from an EMBL/GenBank/DDBJ whole genome shotgun (WGS) entry which is preliminary data.</text>
</comment>
<organism evidence="1 2">
    <name type="scientific">Archangium gephyra</name>
    <dbReference type="NCBI Taxonomy" id="48"/>
    <lineage>
        <taxon>Bacteria</taxon>
        <taxon>Pseudomonadati</taxon>
        <taxon>Myxococcota</taxon>
        <taxon>Myxococcia</taxon>
        <taxon>Myxococcales</taxon>
        <taxon>Cystobacterineae</taxon>
        <taxon>Archangiaceae</taxon>
        <taxon>Archangium</taxon>
    </lineage>
</organism>
<gene>
    <name evidence="1" type="ORF">DI536_01195</name>
</gene>
<dbReference type="Proteomes" id="UP000249061">
    <property type="component" value="Unassembled WGS sequence"/>
</dbReference>
<accession>A0A2W5VS74</accession>
<evidence type="ECO:0008006" key="3">
    <source>
        <dbReference type="Google" id="ProtNLM"/>
    </source>
</evidence>
<evidence type="ECO:0000313" key="1">
    <source>
        <dbReference type="EMBL" id="PZR18524.1"/>
    </source>
</evidence>
<dbReference type="InterPro" id="IPR029058">
    <property type="entry name" value="AB_hydrolase_fold"/>
</dbReference>
<dbReference type="EMBL" id="QFQP01000001">
    <property type="protein sequence ID" value="PZR18524.1"/>
    <property type="molecule type" value="Genomic_DNA"/>
</dbReference>
<sequence>MYALLALTLASAPCPSGAPLEGGQHRRLELSTGVAHTWCRGRFDRVVFYVHGYRDTVDSAFEQHQLAKQFAESRSPALFVAVDAPAGDEEGVSFPDLDALSAELSRALKLTLPNRTTLMGHSGAHRTLRAWLSSARATDVVLLDGFYGDGATWTKWLERPGTSLRLVGQATWDAGEAWRSALPNPLRKKVTHVRAGVTHMEIVTAGDWIPRILHTALVDES</sequence>
<proteinExistence type="predicted"/>
<reference evidence="1 2" key="1">
    <citation type="submission" date="2017-08" db="EMBL/GenBank/DDBJ databases">
        <title>Infants hospitalized years apart are colonized by the same room-sourced microbial strains.</title>
        <authorList>
            <person name="Brooks B."/>
            <person name="Olm M.R."/>
            <person name="Firek B.A."/>
            <person name="Baker R."/>
            <person name="Thomas B.C."/>
            <person name="Morowitz M.J."/>
            <person name="Banfield J.F."/>
        </authorList>
    </citation>
    <scope>NUCLEOTIDE SEQUENCE [LARGE SCALE GENOMIC DNA]</scope>
    <source>
        <strain evidence="1">S2_003_000_R2_14</strain>
    </source>
</reference>
<evidence type="ECO:0000313" key="2">
    <source>
        <dbReference type="Proteomes" id="UP000249061"/>
    </source>
</evidence>
<name>A0A2W5VS74_9BACT</name>
<protein>
    <recommendedName>
        <fullName evidence="3">Alpha/beta hydrolase</fullName>
    </recommendedName>
</protein>
<dbReference type="SUPFAM" id="SSF53474">
    <property type="entry name" value="alpha/beta-Hydrolases"/>
    <property type="match status" value="1"/>
</dbReference>